<organism evidence="6 7">
    <name type="scientific">Bionectria ochroleuca</name>
    <name type="common">Gliocladium roseum</name>
    <dbReference type="NCBI Taxonomy" id="29856"/>
    <lineage>
        <taxon>Eukaryota</taxon>
        <taxon>Fungi</taxon>
        <taxon>Dikarya</taxon>
        <taxon>Ascomycota</taxon>
        <taxon>Pezizomycotina</taxon>
        <taxon>Sordariomycetes</taxon>
        <taxon>Hypocreomycetidae</taxon>
        <taxon>Hypocreales</taxon>
        <taxon>Bionectriaceae</taxon>
        <taxon>Clonostachys</taxon>
    </lineage>
</organism>
<evidence type="ECO:0000313" key="6">
    <source>
        <dbReference type="EMBL" id="VUC37517.1"/>
    </source>
</evidence>
<comment type="caution">
    <text evidence="6">The sequence shown here is derived from an EMBL/GenBank/DDBJ whole genome shotgun (WGS) entry which is preliminary data.</text>
</comment>
<keyword evidence="7" id="KW-1185">Reference proteome</keyword>
<dbReference type="EC" id="3.1.1.47" evidence="1"/>
<sequence length="380" mass="41383">MMLCIILTLFAVGLQAIIIPGPPGPHFVSYQVHDLTDQTRWDPYAPSGSPHKRRILISSFSPITLGDNCTSTLVTYMPPQTTIAYGAYAAANGLPETLFEDIQVNFCQTSGCHKTKQHKYPLVVFSPGLSASRLLYTVQARALASYGFIVVTIDHPYDASFVEFPDGSSVHGTVGWSDGESNFATEVRAQDVSFVIDLFQHPDSDNPLIPARLVNKADLHKIFVYGHSLGGATAAEVTLNDGRVLGGIDLDGSPWARSKAVGLDKPFLMSGKGTSNGIDETWAPFYEKLRGPKMQVRVEGATHYSYIDMPILLATRPLPAEYDDLVKLLVGTVEGKQMEKIVMSLLLGFAKLVLGEDSGPLLKLKDRFPEITVVAADLNK</sequence>
<reference evidence="6 7" key="1">
    <citation type="submission" date="2019-06" db="EMBL/GenBank/DDBJ databases">
        <authorList>
            <person name="Broberg M."/>
        </authorList>
    </citation>
    <scope>NUCLEOTIDE SEQUENCE [LARGE SCALE GENOMIC DNA]</scope>
</reference>
<evidence type="ECO:0000313" key="7">
    <source>
        <dbReference type="Proteomes" id="UP000766486"/>
    </source>
</evidence>
<feature type="chain" id="PRO_5045465555" description="1-alkyl-2-acetylglycerophosphocholine esterase" evidence="5">
    <location>
        <begin position="17"/>
        <end position="380"/>
    </location>
</feature>
<proteinExistence type="predicted"/>
<evidence type="ECO:0000256" key="3">
    <source>
        <dbReference type="ARBA" id="ARBA00022963"/>
    </source>
</evidence>
<dbReference type="Proteomes" id="UP000766486">
    <property type="component" value="Unassembled WGS sequence"/>
</dbReference>
<dbReference type="Pfam" id="PF03403">
    <property type="entry name" value="PAF-AH_p_II"/>
    <property type="match status" value="1"/>
</dbReference>
<dbReference type="PANTHER" id="PTHR10272:SF14">
    <property type="entry name" value="PAF ACETYLHYDROLASE FAMILY PROTEIN"/>
    <property type="match status" value="1"/>
</dbReference>
<dbReference type="InterPro" id="IPR029058">
    <property type="entry name" value="AB_hydrolase_fold"/>
</dbReference>
<evidence type="ECO:0000256" key="5">
    <source>
        <dbReference type="SAM" id="SignalP"/>
    </source>
</evidence>
<gene>
    <name evidence="6" type="ORF">CLO192961_LOCUS475663</name>
</gene>
<dbReference type="PANTHER" id="PTHR10272">
    <property type="entry name" value="PLATELET-ACTIVATING FACTOR ACETYLHYDROLASE"/>
    <property type="match status" value="1"/>
</dbReference>
<keyword evidence="5" id="KW-0732">Signal</keyword>
<dbReference type="EMBL" id="CABFNS010000995">
    <property type="protein sequence ID" value="VUC37517.1"/>
    <property type="molecule type" value="Genomic_DNA"/>
</dbReference>
<keyword evidence="3" id="KW-0442">Lipid degradation</keyword>
<keyword evidence="4" id="KW-0443">Lipid metabolism</keyword>
<evidence type="ECO:0000256" key="1">
    <source>
        <dbReference type="ARBA" id="ARBA00013201"/>
    </source>
</evidence>
<dbReference type="Gene3D" id="3.40.50.1820">
    <property type="entry name" value="alpha/beta hydrolase"/>
    <property type="match status" value="1"/>
</dbReference>
<dbReference type="SUPFAM" id="SSF53474">
    <property type="entry name" value="alpha/beta-Hydrolases"/>
    <property type="match status" value="1"/>
</dbReference>
<name>A0ABY6V277_BIOOC</name>
<keyword evidence="2" id="KW-0378">Hydrolase</keyword>
<protein>
    <recommendedName>
        <fullName evidence="1">1-alkyl-2-acetylglycerophosphocholine esterase</fullName>
        <ecNumber evidence="1">3.1.1.47</ecNumber>
    </recommendedName>
</protein>
<evidence type="ECO:0000256" key="4">
    <source>
        <dbReference type="ARBA" id="ARBA00023098"/>
    </source>
</evidence>
<feature type="signal peptide" evidence="5">
    <location>
        <begin position="1"/>
        <end position="16"/>
    </location>
</feature>
<accession>A0ABY6V277</accession>
<evidence type="ECO:0000256" key="2">
    <source>
        <dbReference type="ARBA" id="ARBA00022801"/>
    </source>
</evidence>